<dbReference type="InterPro" id="IPR052163">
    <property type="entry name" value="DGC-Regulatory_Protein"/>
</dbReference>
<name>A0ABV8VVB5_9BACI</name>
<dbReference type="SMART" id="SM00086">
    <property type="entry name" value="PAC"/>
    <property type="match status" value="1"/>
</dbReference>
<dbReference type="Pfam" id="PF08447">
    <property type="entry name" value="PAS_3"/>
    <property type="match status" value="1"/>
</dbReference>
<dbReference type="CDD" id="cd06267">
    <property type="entry name" value="PBP1_LacI_sugar_binding-like"/>
    <property type="match status" value="1"/>
</dbReference>
<dbReference type="InterPro" id="IPR013655">
    <property type="entry name" value="PAS_fold_3"/>
</dbReference>
<dbReference type="PANTHER" id="PTHR46663:SF4">
    <property type="entry name" value="DIGUANYLATE CYCLASE DGCT-RELATED"/>
    <property type="match status" value="1"/>
</dbReference>
<dbReference type="Pfam" id="PF13377">
    <property type="entry name" value="Peripla_BP_3"/>
    <property type="match status" value="1"/>
</dbReference>
<keyword evidence="6" id="KW-0808">Transferase</keyword>
<organism evidence="6 7">
    <name type="scientific">Gracilibacillus marinus</name>
    <dbReference type="NCBI Taxonomy" id="630535"/>
    <lineage>
        <taxon>Bacteria</taxon>
        <taxon>Bacillati</taxon>
        <taxon>Bacillota</taxon>
        <taxon>Bacilli</taxon>
        <taxon>Bacillales</taxon>
        <taxon>Bacillaceae</taxon>
        <taxon>Gracilibacillus</taxon>
    </lineage>
</organism>
<dbReference type="InterPro" id="IPR001610">
    <property type="entry name" value="PAC"/>
</dbReference>
<evidence type="ECO:0000259" key="5">
    <source>
        <dbReference type="PROSITE" id="PS50887"/>
    </source>
</evidence>
<dbReference type="InterPro" id="IPR000700">
    <property type="entry name" value="PAS-assoc_C"/>
</dbReference>
<evidence type="ECO:0000313" key="7">
    <source>
        <dbReference type="Proteomes" id="UP001595880"/>
    </source>
</evidence>
<dbReference type="GO" id="GO:0052621">
    <property type="term" value="F:diguanylate cyclase activity"/>
    <property type="evidence" value="ECO:0007669"/>
    <property type="project" value="UniProtKB-EC"/>
</dbReference>
<evidence type="ECO:0000256" key="1">
    <source>
        <dbReference type="ARBA" id="ARBA00023015"/>
    </source>
</evidence>
<dbReference type="InterPro" id="IPR035965">
    <property type="entry name" value="PAS-like_dom_sf"/>
</dbReference>
<dbReference type="PROSITE" id="PS50887">
    <property type="entry name" value="GGDEF"/>
    <property type="match status" value="1"/>
</dbReference>
<dbReference type="EC" id="2.7.7.65" evidence="6"/>
<dbReference type="NCBIfam" id="TIGR00254">
    <property type="entry name" value="GGDEF"/>
    <property type="match status" value="1"/>
</dbReference>
<accession>A0ABV8VVB5</accession>
<evidence type="ECO:0000313" key="6">
    <source>
        <dbReference type="EMBL" id="MFC4387586.1"/>
    </source>
</evidence>
<dbReference type="CDD" id="cd00130">
    <property type="entry name" value="PAS"/>
    <property type="match status" value="1"/>
</dbReference>
<keyword evidence="6" id="KW-0548">Nucleotidyltransferase</keyword>
<feature type="domain" description="PAC" evidence="4">
    <location>
        <begin position="504"/>
        <end position="556"/>
    </location>
</feature>
<reference evidence="7" key="1">
    <citation type="journal article" date="2019" name="Int. J. Syst. Evol. Microbiol.">
        <title>The Global Catalogue of Microorganisms (GCM) 10K type strain sequencing project: providing services to taxonomists for standard genome sequencing and annotation.</title>
        <authorList>
            <consortium name="The Broad Institute Genomics Platform"/>
            <consortium name="The Broad Institute Genome Sequencing Center for Infectious Disease"/>
            <person name="Wu L."/>
            <person name="Ma J."/>
        </authorList>
    </citation>
    <scope>NUCLEOTIDE SEQUENCE [LARGE SCALE GENOMIC DNA]</scope>
    <source>
        <strain evidence="7">KACC 14058</strain>
    </source>
</reference>
<dbReference type="SUPFAM" id="SSF55073">
    <property type="entry name" value="Nucleotide cyclase"/>
    <property type="match status" value="1"/>
</dbReference>
<keyword evidence="1" id="KW-0805">Transcription regulation</keyword>
<dbReference type="SUPFAM" id="SSF55785">
    <property type="entry name" value="PYP-like sensor domain (PAS domain)"/>
    <property type="match status" value="1"/>
</dbReference>
<feature type="domain" description="GGDEF" evidence="5">
    <location>
        <begin position="588"/>
        <end position="717"/>
    </location>
</feature>
<dbReference type="PROSITE" id="PS50113">
    <property type="entry name" value="PAC"/>
    <property type="match status" value="1"/>
</dbReference>
<dbReference type="InterPro" id="IPR046335">
    <property type="entry name" value="LacI/GalR-like_sensor"/>
</dbReference>
<comment type="caution">
    <text evidence="6">The sequence shown here is derived from an EMBL/GenBank/DDBJ whole genome shotgun (WGS) entry which is preliminary data.</text>
</comment>
<dbReference type="InterPro" id="IPR029787">
    <property type="entry name" value="Nucleotide_cyclase"/>
</dbReference>
<dbReference type="PANTHER" id="PTHR46663">
    <property type="entry name" value="DIGUANYLATE CYCLASE DGCT-RELATED"/>
    <property type="match status" value="1"/>
</dbReference>
<protein>
    <submittedName>
        <fullName evidence="6">Diguanylate cyclase domain-containing protein</fullName>
        <ecNumber evidence="6">2.7.7.65</ecNumber>
    </submittedName>
</protein>
<proteinExistence type="predicted"/>
<keyword evidence="2" id="KW-0238">DNA-binding</keyword>
<dbReference type="EMBL" id="JBHSDV010000001">
    <property type="protein sequence ID" value="MFC4387586.1"/>
    <property type="molecule type" value="Genomic_DNA"/>
</dbReference>
<dbReference type="SUPFAM" id="SSF53822">
    <property type="entry name" value="Periplasmic binding protein-like I"/>
    <property type="match status" value="1"/>
</dbReference>
<evidence type="ECO:0000256" key="3">
    <source>
        <dbReference type="ARBA" id="ARBA00023163"/>
    </source>
</evidence>
<dbReference type="Pfam" id="PF00990">
    <property type="entry name" value="GGDEF"/>
    <property type="match status" value="1"/>
</dbReference>
<dbReference type="RefSeq" id="WP_390197636.1">
    <property type="nucleotide sequence ID" value="NZ_JBHSDV010000001.1"/>
</dbReference>
<dbReference type="InterPro" id="IPR028082">
    <property type="entry name" value="Peripla_BP_I"/>
</dbReference>
<keyword evidence="3" id="KW-0804">Transcription</keyword>
<evidence type="ECO:0000256" key="2">
    <source>
        <dbReference type="ARBA" id="ARBA00023125"/>
    </source>
</evidence>
<evidence type="ECO:0000259" key="4">
    <source>
        <dbReference type="PROSITE" id="PS50113"/>
    </source>
</evidence>
<keyword evidence="7" id="KW-1185">Reference proteome</keyword>
<gene>
    <name evidence="6" type="ORF">ACFOZ1_07130</name>
</gene>
<dbReference type="SMART" id="SM00267">
    <property type="entry name" value="GGDEF"/>
    <property type="match status" value="1"/>
</dbReference>
<dbReference type="Gene3D" id="3.40.50.2300">
    <property type="match status" value="2"/>
</dbReference>
<dbReference type="Proteomes" id="UP001595880">
    <property type="component" value="Unassembled WGS sequence"/>
</dbReference>
<dbReference type="InterPro" id="IPR000014">
    <property type="entry name" value="PAS"/>
</dbReference>
<dbReference type="CDD" id="cd01949">
    <property type="entry name" value="GGDEF"/>
    <property type="match status" value="1"/>
</dbReference>
<dbReference type="InterPro" id="IPR043128">
    <property type="entry name" value="Rev_trsase/Diguanyl_cyclase"/>
</dbReference>
<dbReference type="Gene3D" id="3.30.70.270">
    <property type="match status" value="1"/>
</dbReference>
<dbReference type="Gene3D" id="3.30.450.20">
    <property type="entry name" value="PAS domain"/>
    <property type="match status" value="1"/>
</dbReference>
<sequence length="717" mass="83185">MTERIIGFLTPMLDGAYFGQILKSIRETAKEQNVKLLVIGTNAENYQTPYGIDFVDGWIVLMDAVDQRYIDKLKKRNKPVIGINTMLQCDNYVHVDNEDAIETMLEHLIKHHYTNFAYIGDYVFFDAKKRYYAFQHYLNQKGLLKEPYFFDSITNSPSYIVDQILHSDIHYDALICVNDFVAYNIIRELKKRDVRVPEQIAVVGFDNSYATRFTQPMLTTVNLPVNVIGKEATLLTLNEMEGKKSSPAMITTQIVLRHSCGCEYNEFSMEDKDPSDTFDYLTNLVSRNFNLGNIMQSYLYKDLIEMKWLLHTPYRKGFILLNEENHFNWKMYYFNVEQIGKEEFDWIANIEKKQFPTKEQLLNKEIFQDENTMVIIPIILDEIEIGTLGFVGVDDETSMITPLNTTYQLGNFFASALKRARMDQDLKAYSHKLELISTIIYDGIWELDLTTDKVTSTGGIHKILGYTNTDAEISFYKLVHLIHKDDIGIFYQSYRNGLETGDVFDIECRMRHVEGHYLWMFITGQPESNLFGEMTKVIGSIMDISEKKTQENQIQELIYKDSLTQIHNRLYFNEQLNKLLKVIKEEQKKLALIMFDLDQFKSINDTFGHTKGDEILLEVAVRVSDLCVNHEVFCRLGGDEFVIIMPDINTIDDVITFSEQIRKVIEMPFFEHFFISTSIGISLYPNDAICEESLTIHADKAMYQSKKNGGNQISVYS</sequence>
<dbReference type="InterPro" id="IPR000160">
    <property type="entry name" value="GGDEF_dom"/>
</dbReference>